<sequence length="100" mass="11696">MSDLDLMRELLRAWDSMKVEAVTSVLHRIRDRVTAPQYRICTWTYEHRDDFYSTTCQHAFVLNDGTPHSNNMVICCYCGGNLVERHLTEAGRLRMMKDAQ</sequence>
<protein>
    <submittedName>
        <fullName evidence="1">Uncharacterized protein</fullName>
    </submittedName>
</protein>
<gene>
    <name evidence="1" type="ORF">UFOVP456_13</name>
</gene>
<accession>A0A6J5MDM0</accession>
<evidence type="ECO:0000313" key="1">
    <source>
        <dbReference type="EMBL" id="CAB4143957.1"/>
    </source>
</evidence>
<proteinExistence type="predicted"/>
<name>A0A6J5MDM0_9CAUD</name>
<dbReference type="EMBL" id="LR796436">
    <property type="protein sequence ID" value="CAB4143957.1"/>
    <property type="molecule type" value="Genomic_DNA"/>
</dbReference>
<organism evidence="1">
    <name type="scientific">uncultured Caudovirales phage</name>
    <dbReference type="NCBI Taxonomy" id="2100421"/>
    <lineage>
        <taxon>Viruses</taxon>
        <taxon>Duplodnaviria</taxon>
        <taxon>Heunggongvirae</taxon>
        <taxon>Uroviricota</taxon>
        <taxon>Caudoviricetes</taxon>
        <taxon>Peduoviridae</taxon>
        <taxon>Maltschvirus</taxon>
        <taxon>Maltschvirus maltsch</taxon>
    </lineage>
</organism>
<reference evidence="1" key="1">
    <citation type="submission" date="2020-04" db="EMBL/GenBank/DDBJ databases">
        <authorList>
            <person name="Chiriac C."/>
            <person name="Salcher M."/>
            <person name="Ghai R."/>
            <person name="Kavagutti S V."/>
        </authorList>
    </citation>
    <scope>NUCLEOTIDE SEQUENCE</scope>
</reference>